<dbReference type="Proteomes" id="UP001597314">
    <property type="component" value="Unassembled WGS sequence"/>
</dbReference>
<dbReference type="InterPro" id="IPR004089">
    <property type="entry name" value="MCPsignal_dom"/>
</dbReference>
<evidence type="ECO:0000313" key="11">
    <source>
        <dbReference type="Proteomes" id="UP001597314"/>
    </source>
</evidence>
<feature type="transmembrane region" description="Helical" evidence="6">
    <location>
        <begin position="327"/>
        <end position="348"/>
    </location>
</feature>
<evidence type="ECO:0000256" key="4">
    <source>
        <dbReference type="ARBA" id="ARBA00029447"/>
    </source>
</evidence>
<dbReference type="SUPFAM" id="SSF58104">
    <property type="entry name" value="Methyl-accepting chemotaxis protein (MCP) signaling domain"/>
    <property type="match status" value="1"/>
</dbReference>
<sequence>MLHRVSSNVLLKSVILLMSAILVLVLAVGAVDAWRRQATAERLADVAEVSHDLFRSLANLRLGRALIPRALAFDGVVEPAQLKQIEDTRTAGRPALRTVSRLLPTIDFADRDALAKEFARLSQTYLALDQEAAAEVMKPKAQRRADLGKELATTATALIAVIEKAGRAIDAAARGRDAFIDQMMTLKDAAWLVRVDGGEISVAMSNALAAKKHLDAAALTTLQRNIGRVQSGFDMMEATAIGLPAGSPVTAAIRPAKDGFLGADFVAKRDRIVAMLGAADQPITLPVGEWTLDSVPRLLLLTKVAEAALDAAGDHAGAQVAAAGTNLWISLGLVVGALALAAGGIVMVGRRVIRPLQGIQAAMVKVADGNLTTEVPYLDRTDEIGSLAAALGTFKQNAVEKARFEEEQEKRREQAARRQVAIEEAIAAFEIGIGEALGALGSAAGEMRRTSDTLGATAEQTNGQARDAAASSDEASQNVQTVAAASEELSSSIGEISRQVAHAATVAKRAVAETEETDATVQGLTDAAHKIGEIVNLITAIANQTNLLALNATIEAARAGEAGKGFAVVASEVKSLAGQTAKATEDISGQVGAIQEVADRALAAMRRIVTTIGEVSSVASSIAAAVEEQGAATAEITRNTQEAARRTRSVSENISGVQACAGETGTAAGGVKASAEILKTQSDTLRNRIDDFLEKIRAA</sequence>
<dbReference type="InterPro" id="IPR004090">
    <property type="entry name" value="Chemotax_Me-accpt_rcpt"/>
</dbReference>
<keyword evidence="6" id="KW-0472">Membrane</keyword>
<evidence type="ECO:0000259" key="9">
    <source>
        <dbReference type="PROSITE" id="PS50885"/>
    </source>
</evidence>
<dbReference type="SMART" id="SM00283">
    <property type="entry name" value="MA"/>
    <property type="match status" value="1"/>
</dbReference>
<accession>A0ABW5AFZ5</accession>
<dbReference type="Pfam" id="PF00672">
    <property type="entry name" value="HAMP"/>
    <property type="match status" value="1"/>
</dbReference>
<keyword evidence="11" id="KW-1185">Reference proteome</keyword>
<evidence type="ECO:0000259" key="7">
    <source>
        <dbReference type="PROSITE" id="PS50111"/>
    </source>
</evidence>
<keyword evidence="3 5" id="KW-0807">Transducer</keyword>
<keyword evidence="6" id="KW-1133">Transmembrane helix</keyword>
<keyword evidence="2" id="KW-1003">Cell membrane</keyword>
<evidence type="ECO:0000256" key="1">
    <source>
        <dbReference type="ARBA" id="ARBA00004429"/>
    </source>
</evidence>
<feature type="domain" description="T-SNARE coiled-coil homology" evidence="8">
    <location>
        <begin position="595"/>
        <end position="657"/>
    </location>
</feature>
<feature type="domain" description="HAMP" evidence="9">
    <location>
        <begin position="350"/>
        <end position="403"/>
    </location>
</feature>
<proteinExistence type="inferred from homology"/>
<dbReference type="PROSITE" id="PS50885">
    <property type="entry name" value="HAMP"/>
    <property type="match status" value="1"/>
</dbReference>
<evidence type="ECO:0000256" key="3">
    <source>
        <dbReference type="ARBA" id="ARBA00023224"/>
    </source>
</evidence>
<dbReference type="RefSeq" id="WP_378476603.1">
    <property type="nucleotide sequence ID" value="NZ_JBHUIW010000003.1"/>
</dbReference>
<gene>
    <name evidence="10" type="ORF">ACFSOX_04590</name>
</gene>
<dbReference type="PRINTS" id="PR00260">
    <property type="entry name" value="CHEMTRNSDUCR"/>
</dbReference>
<dbReference type="Gene3D" id="1.10.287.950">
    <property type="entry name" value="Methyl-accepting chemotaxis protein"/>
    <property type="match status" value="1"/>
</dbReference>
<keyword evidence="2" id="KW-0997">Cell inner membrane</keyword>
<evidence type="ECO:0000256" key="2">
    <source>
        <dbReference type="ARBA" id="ARBA00022519"/>
    </source>
</evidence>
<dbReference type="Gene3D" id="6.10.340.10">
    <property type="match status" value="1"/>
</dbReference>
<dbReference type="InterPro" id="IPR003660">
    <property type="entry name" value="HAMP_dom"/>
</dbReference>
<dbReference type="SMART" id="SM00304">
    <property type="entry name" value="HAMP"/>
    <property type="match status" value="1"/>
</dbReference>
<feature type="domain" description="Methyl-accepting transducer" evidence="7">
    <location>
        <begin position="443"/>
        <end position="668"/>
    </location>
</feature>
<keyword evidence="6" id="KW-0812">Transmembrane</keyword>
<dbReference type="Pfam" id="PF00015">
    <property type="entry name" value="MCPsignal"/>
    <property type="match status" value="1"/>
</dbReference>
<evidence type="ECO:0000256" key="5">
    <source>
        <dbReference type="PROSITE-ProRule" id="PRU00284"/>
    </source>
</evidence>
<comment type="similarity">
    <text evidence="4">Belongs to the methyl-accepting chemotaxis (MCP) protein family.</text>
</comment>
<evidence type="ECO:0000256" key="6">
    <source>
        <dbReference type="SAM" id="Phobius"/>
    </source>
</evidence>
<evidence type="ECO:0000313" key="10">
    <source>
        <dbReference type="EMBL" id="MFD2181420.1"/>
    </source>
</evidence>
<evidence type="ECO:0000259" key="8">
    <source>
        <dbReference type="PROSITE" id="PS50192"/>
    </source>
</evidence>
<dbReference type="PANTHER" id="PTHR32089:SF112">
    <property type="entry name" value="LYSOZYME-LIKE PROTEIN-RELATED"/>
    <property type="match status" value="1"/>
</dbReference>
<organism evidence="10 11">
    <name type="scientific">Rhodoplanes azumiensis</name>
    <dbReference type="NCBI Taxonomy" id="1897628"/>
    <lineage>
        <taxon>Bacteria</taxon>
        <taxon>Pseudomonadati</taxon>
        <taxon>Pseudomonadota</taxon>
        <taxon>Alphaproteobacteria</taxon>
        <taxon>Hyphomicrobiales</taxon>
        <taxon>Nitrobacteraceae</taxon>
        <taxon>Rhodoplanes</taxon>
    </lineage>
</organism>
<reference evidence="11" key="1">
    <citation type="journal article" date="2019" name="Int. J. Syst. Evol. Microbiol.">
        <title>The Global Catalogue of Microorganisms (GCM) 10K type strain sequencing project: providing services to taxonomists for standard genome sequencing and annotation.</title>
        <authorList>
            <consortium name="The Broad Institute Genomics Platform"/>
            <consortium name="The Broad Institute Genome Sequencing Center for Infectious Disease"/>
            <person name="Wu L."/>
            <person name="Ma J."/>
        </authorList>
    </citation>
    <scope>NUCLEOTIDE SEQUENCE [LARGE SCALE GENOMIC DNA]</scope>
    <source>
        <strain evidence="11">CGMCC 1.6774</strain>
    </source>
</reference>
<dbReference type="PANTHER" id="PTHR32089">
    <property type="entry name" value="METHYL-ACCEPTING CHEMOTAXIS PROTEIN MCPB"/>
    <property type="match status" value="1"/>
</dbReference>
<dbReference type="CDD" id="cd06225">
    <property type="entry name" value="HAMP"/>
    <property type="match status" value="1"/>
</dbReference>
<dbReference type="InterPro" id="IPR000727">
    <property type="entry name" value="T_SNARE_dom"/>
</dbReference>
<name>A0ABW5AFZ5_9BRAD</name>
<comment type="caution">
    <text evidence="10">The sequence shown here is derived from an EMBL/GenBank/DDBJ whole genome shotgun (WGS) entry which is preliminary data.</text>
</comment>
<comment type="subcellular location">
    <subcellularLocation>
        <location evidence="1">Cell inner membrane</location>
        <topology evidence="1">Multi-pass membrane protein</topology>
    </subcellularLocation>
</comment>
<dbReference type="PROSITE" id="PS50192">
    <property type="entry name" value="T_SNARE"/>
    <property type="match status" value="1"/>
</dbReference>
<dbReference type="PROSITE" id="PS50111">
    <property type="entry name" value="CHEMOTAXIS_TRANSDUC_2"/>
    <property type="match status" value="1"/>
</dbReference>
<dbReference type="EMBL" id="JBHUIW010000003">
    <property type="protein sequence ID" value="MFD2181420.1"/>
    <property type="molecule type" value="Genomic_DNA"/>
</dbReference>
<protein>
    <submittedName>
        <fullName evidence="10">Methyl-accepting chemotaxis protein</fullName>
    </submittedName>
</protein>